<organism evidence="6">
    <name type="scientific">Anopheles funestus</name>
    <name type="common">African malaria mosquito</name>
    <dbReference type="NCBI Taxonomy" id="62324"/>
    <lineage>
        <taxon>Eukaryota</taxon>
        <taxon>Metazoa</taxon>
        <taxon>Ecdysozoa</taxon>
        <taxon>Arthropoda</taxon>
        <taxon>Hexapoda</taxon>
        <taxon>Insecta</taxon>
        <taxon>Pterygota</taxon>
        <taxon>Neoptera</taxon>
        <taxon>Endopterygota</taxon>
        <taxon>Diptera</taxon>
        <taxon>Nematocera</taxon>
        <taxon>Culicoidea</taxon>
        <taxon>Culicidae</taxon>
        <taxon>Anophelinae</taxon>
        <taxon>Anopheles</taxon>
    </lineage>
</organism>
<reference evidence="6" key="1">
    <citation type="submission" date="2020-05" db="UniProtKB">
        <authorList>
            <consortium name="EnsemblMetazoa"/>
        </authorList>
    </citation>
    <scope>IDENTIFICATION</scope>
    <source>
        <strain evidence="6">FUMOZ</strain>
    </source>
</reference>
<dbReference type="STRING" id="62324.A0A182RK30"/>
<evidence type="ECO:0000256" key="1">
    <source>
        <dbReference type="ARBA" id="ARBA00022729"/>
    </source>
</evidence>
<protein>
    <recommendedName>
        <fullName evidence="7">Alpha-2-macroglobulin domain-containing protein</fullName>
    </recommendedName>
</protein>
<dbReference type="GO" id="GO:0004866">
    <property type="term" value="F:endopeptidase inhibitor activity"/>
    <property type="evidence" value="ECO:0007669"/>
    <property type="project" value="InterPro"/>
</dbReference>
<dbReference type="InterPro" id="IPR001599">
    <property type="entry name" value="Macroglobln_a2"/>
</dbReference>
<dbReference type="Pfam" id="PF07677">
    <property type="entry name" value="A2M_recep"/>
    <property type="match status" value="1"/>
</dbReference>
<dbReference type="InterPro" id="IPR036595">
    <property type="entry name" value="A-macroglobulin_rcpt-bd_sf"/>
</dbReference>
<dbReference type="InterPro" id="IPR009048">
    <property type="entry name" value="A-macroglobulin_rcpt-bd"/>
</dbReference>
<name>A0A182RK30_ANOFN</name>
<dbReference type="InterPro" id="IPR050473">
    <property type="entry name" value="A2M/Complement_sys"/>
</dbReference>
<dbReference type="VEuPathDB" id="VectorBase:AFUN006598"/>
<dbReference type="SMART" id="SM01361">
    <property type="entry name" value="A2M_recep"/>
    <property type="match status" value="1"/>
</dbReference>
<dbReference type="Pfam" id="PF07678">
    <property type="entry name" value="TED_complement"/>
    <property type="match status" value="1"/>
</dbReference>
<dbReference type="InterPro" id="IPR008930">
    <property type="entry name" value="Terpenoid_cyclase/PrenylTrfase"/>
</dbReference>
<keyword evidence="1 3" id="KW-0732">Signal</keyword>
<evidence type="ECO:0000313" key="6">
    <source>
        <dbReference type="EnsemblMetazoa" id="AFUN006598-PA"/>
    </source>
</evidence>
<dbReference type="Gene3D" id="2.60.40.690">
    <property type="entry name" value="Alpha-macroglobulin, receptor-binding domain"/>
    <property type="match status" value="1"/>
</dbReference>
<dbReference type="Gene3D" id="2.60.40.10">
    <property type="entry name" value="Immunoglobulins"/>
    <property type="match status" value="1"/>
</dbReference>
<feature type="domain" description="Alpha-macroglobulin receptor-binding" evidence="5">
    <location>
        <begin position="1231"/>
        <end position="1320"/>
    </location>
</feature>
<dbReference type="Gene3D" id="2.60.40.1930">
    <property type="match status" value="1"/>
</dbReference>
<feature type="signal peptide" evidence="3">
    <location>
        <begin position="1"/>
        <end position="20"/>
    </location>
</feature>
<evidence type="ECO:0000256" key="2">
    <source>
        <dbReference type="ARBA" id="ARBA00022966"/>
    </source>
</evidence>
<proteinExistence type="predicted"/>
<dbReference type="EnsemblMetazoa" id="AFUN006598-RA">
    <property type="protein sequence ID" value="AFUN006598-PA"/>
    <property type="gene ID" value="AFUN006598"/>
</dbReference>
<dbReference type="PANTHER" id="PTHR11412">
    <property type="entry name" value="MACROGLOBULIN / COMPLEMENT"/>
    <property type="match status" value="1"/>
</dbReference>
<dbReference type="InterPro" id="IPR011626">
    <property type="entry name" value="Alpha-macroglobulin_TED"/>
</dbReference>
<dbReference type="PANTHER" id="PTHR11412:SF136">
    <property type="entry name" value="CD109 ANTIGEN"/>
    <property type="match status" value="1"/>
</dbReference>
<dbReference type="VEuPathDB" id="VectorBase:AFUN2_003816"/>
<dbReference type="Pfam" id="PF00207">
    <property type="entry name" value="A2M"/>
    <property type="match status" value="1"/>
</dbReference>
<dbReference type="CDD" id="cd02891">
    <property type="entry name" value="A2M_like"/>
    <property type="match status" value="1"/>
</dbReference>
<sequence length="1324" mass="148583">MFSRTVICFLVLCTTRIVFADEGDYISIFTTGSSAGSDNVSIILANMDTTASTFEIENIGMEEGDVIVSTTVDPKHVQLYVIPHEWSHTIDEEPIQLDIVTSSSTAEEARLTGQIELAQQPKVLIQLSDMFHTPGDFLKFRILLTDEVNKPLAIAKQSFNLTIVLQHEAQHMVASWDISLYPGDIYSGQHLFADDRDIGDWNITVKIGEQTTTKQFQVMLYSAPIHKITINTGEMNTFSDTDIEIIVKGTYIFGKPIEGMLTFIITENGHLLTERILPFPGVKYVDIPYYHLFGERNISKPRTILINATVVTKNGLSQRSYQQIKTVTIYSSPYDIEALRTVDFTPGQNATLFIRAMKANGKALEELKPTKNKISVSAKLDHEGGTNTLEFDQMLDNDDTAMVSIPTDSLTELLTAHVRYMDVSTSITLEPAYSQQIYVHVDKFNHRKPRDDFKLGIVSSHEMDGVLAVIHKHTGENIPLFINCDRQNYHEQYVPLVRPRDVKRVYVFARFYGTLVQASTSYQEPTLEQEVRLSVDDANIRVLTTGETARVGIAVYEGSLDVAELESIHTRSMFSGTVYPESEYFFPLSINDLQVMPPQPHLDEDNQKNQKWNIETSSPINRLLLWKEGTTSDGKATFQFNLPPQINQMTVSAFVFSPTGGLGIAEPVHRQRQQDILIHLHIPYSAKKMEAVTVDIYIVNNRNQTVDFVLVELLNKANEFIFLNNSGRTDAIQKTVYGRLQPNEVQRAEFLIRPKKLGSITLKANAYTHGTVIARAETILRTIPESVQQVGNIVRLFSVDNSTASLDDVKIPIPHTVDVGTEKITFSLLREQLQIAALPVSILLDKLVQADPFTMAMKASLTLDVLALGQLDWTERKVLAKNMTDEAVITILGYAQTDGSFSIPDQHTPSSKCWDTVIAVQALTHANEHLKNATVSASIARALDWLKDRQASDGHFCTDDGEQTELVRIEKTAHVLLMYLGMRGSAWRYVAVIDKARNYLLSKTSVLHEPYHLGLVAHVLTAFLKPVTGKEDLPLINAKLSYILGELLGRKKRSSSGLKLWWSSTVSATDLETTAYVLMLLTSKKRIADAAPIVNWIKGQPYRRATPSITPNSHIGLRALIEYAKYTTFLEQQYNALIIASDKTGEIARYELHHDSSNHVLKLPSTTRTVTFSINGTISGALEINYSYMESVTQQTQKFNIDLLRYETSNEDYTDWGICVRFLPRGFDDKTHMVTCEISFPTGYIALDDSVDELNQLEDVVATVLRNDETQLAITFEEIGLQQKCFNVTGFRRSVETRQLPGTIKVFDLADASNVAFKQMGTKN</sequence>
<dbReference type="Gene3D" id="2.60.120.1540">
    <property type="match status" value="1"/>
</dbReference>
<evidence type="ECO:0000259" key="4">
    <source>
        <dbReference type="SMART" id="SM01360"/>
    </source>
</evidence>
<keyword evidence="2" id="KW-0882">Thioester bond</keyword>
<accession>A0A182RK30</accession>
<feature type="domain" description="Alpha-2-macroglobulin" evidence="4">
    <location>
        <begin position="623"/>
        <end position="713"/>
    </location>
</feature>
<evidence type="ECO:0000256" key="3">
    <source>
        <dbReference type="SAM" id="SignalP"/>
    </source>
</evidence>
<dbReference type="GO" id="GO:0005615">
    <property type="term" value="C:extracellular space"/>
    <property type="evidence" value="ECO:0007669"/>
    <property type="project" value="InterPro"/>
</dbReference>
<evidence type="ECO:0008006" key="7">
    <source>
        <dbReference type="Google" id="ProtNLM"/>
    </source>
</evidence>
<dbReference type="Gene3D" id="2.60.40.1940">
    <property type="match status" value="1"/>
</dbReference>
<dbReference type="SUPFAM" id="SSF49410">
    <property type="entry name" value="Alpha-macroglobulin receptor domain"/>
    <property type="match status" value="1"/>
</dbReference>
<evidence type="ECO:0000259" key="5">
    <source>
        <dbReference type="SMART" id="SM01361"/>
    </source>
</evidence>
<dbReference type="SUPFAM" id="SSF48239">
    <property type="entry name" value="Terpenoid cyclases/Protein prenyltransferases"/>
    <property type="match status" value="1"/>
</dbReference>
<feature type="chain" id="PRO_5021430942" description="Alpha-2-macroglobulin domain-containing protein" evidence="3">
    <location>
        <begin position="21"/>
        <end position="1324"/>
    </location>
</feature>
<dbReference type="Gene3D" id="1.50.10.20">
    <property type="match status" value="1"/>
</dbReference>
<dbReference type="InterPro" id="IPR013783">
    <property type="entry name" value="Ig-like_fold"/>
</dbReference>
<dbReference type="SMART" id="SM01360">
    <property type="entry name" value="A2M"/>
    <property type="match status" value="1"/>
</dbReference>